<feature type="transmembrane region" description="Helical" evidence="1">
    <location>
        <begin position="22"/>
        <end position="41"/>
    </location>
</feature>
<keyword evidence="3" id="KW-1185">Reference proteome</keyword>
<keyword evidence="1" id="KW-1133">Transmembrane helix</keyword>
<proteinExistence type="predicted"/>
<evidence type="ECO:0000313" key="2">
    <source>
        <dbReference type="EMBL" id="MDX6807114.1"/>
    </source>
</evidence>
<evidence type="ECO:0000313" key="3">
    <source>
        <dbReference type="Proteomes" id="UP001274321"/>
    </source>
</evidence>
<dbReference type="EMBL" id="JAXAFJ010000009">
    <property type="protein sequence ID" value="MDX6807114.1"/>
    <property type="molecule type" value="Genomic_DNA"/>
</dbReference>
<accession>A0ABU4RSQ5</accession>
<evidence type="ECO:0008006" key="4">
    <source>
        <dbReference type="Google" id="ProtNLM"/>
    </source>
</evidence>
<name>A0ABU4RSQ5_9HYPH</name>
<protein>
    <recommendedName>
        <fullName evidence="4">TIGR02588 family protein</fullName>
    </recommendedName>
</protein>
<reference evidence="2 3" key="1">
    <citation type="submission" date="2023-11" db="EMBL/GenBank/DDBJ databases">
        <authorList>
            <person name="Bao R."/>
        </authorList>
    </citation>
    <scope>NUCLEOTIDE SEQUENCE [LARGE SCALE GENOMIC DNA]</scope>
    <source>
        <strain evidence="2 3">PJ23</strain>
    </source>
</reference>
<keyword evidence="1" id="KW-0472">Membrane</keyword>
<gene>
    <name evidence="2" type="ORF">SCD90_13665</name>
</gene>
<dbReference type="Proteomes" id="UP001274321">
    <property type="component" value="Unassembled WGS sequence"/>
</dbReference>
<comment type="caution">
    <text evidence="2">The sequence shown here is derived from an EMBL/GenBank/DDBJ whole genome shotgun (WGS) entry which is preliminary data.</text>
</comment>
<organism evidence="2 3">
    <name type="scientific">Terrihabitans rhizophilus</name>
    <dbReference type="NCBI Taxonomy" id="3092662"/>
    <lineage>
        <taxon>Bacteria</taxon>
        <taxon>Pseudomonadati</taxon>
        <taxon>Pseudomonadota</taxon>
        <taxon>Alphaproteobacteria</taxon>
        <taxon>Hyphomicrobiales</taxon>
        <taxon>Terrihabitans</taxon>
    </lineage>
</organism>
<keyword evidence="1" id="KW-0812">Transmembrane</keyword>
<sequence>MAGTKEGQTGKPEGDGMPWLEYVAAATGAALALFFASVIVVEAWTGDDSKPDIALQMLSVQPGSGGFAAEILAANRGSKTAADVRVEGRAGEETGETTFDFVPGGSERKGTVVFRMDPGPNGVELRVLGYREP</sequence>
<evidence type="ECO:0000256" key="1">
    <source>
        <dbReference type="SAM" id="Phobius"/>
    </source>
</evidence>
<dbReference type="RefSeq" id="WP_319845236.1">
    <property type="nucleotide sequence ID" value="NZ_JAXAFJ010000009.1"/>
</dbReference>